<name>A0A839EMK0_9HYPH</name>
<evidence type="ECO:0008006" key="4">
    <source>
        <dbReference type="Google" id="ProtNLM"/>
    </source>
</evidence>
<evidence type="ECO:0000313" key="3">
    <source>
        <dbReference type="Proteomes" id="UP000549052"/>
    </source>
</evidence>
<proteinExistence type="predicted"/>
<comment type="caution">
    <text evidence="2">The sequence shown here is derived from an EMBL/GenBank/DDBJ whole genome shotgun (WGS) entry which is preliminary data.</text>
</comment>
<gene>
    <name evidence="2" type="ORF">FHW16_002436</name>
</gene>
<protein>
    <recommendedName>
        <fullName evidence="4">Cell division protein FtsL</fullName>
    </recommendedName>
</protein>
<feature type="region of interest" description="Disordered" evidence="1">
    <location>
        <begin position="127"/>
        <end position="146"/>
    </location>
</feature>
<evidence type="ECO:0000313" key="2">
    <source>
        <dbReference type="EMBL" id="MBA8878724.1"/>
    </source>
</evidence>
<keyword evidence="3" id="KW-1185">Reference proteome</keyword>
<accession>A0A839EMK0</accession>
<dbReference type="Proteomes" id="UP000549052">
    <property type="component" value="Unassembled WGS sequence"/>
</dbReference>
<dbReference type="RefSeq" id="WP_182549380.1">
    <property type="nucleotide sequence ID" value="NZ_JACGXN010000002.1"/>
</dbReference>
<dbReference type="AlphaFoldDB" id="A0A839EMK0"/>
<dbReference type="EMBL" id="JACGXN010000002">
    <property type="protein sequence ID" value="MBA8878724.1"/>
    <property type="molecule type" value="Genomic_DNA"/>
</dbReference>
<evidence type="ECO:0000256" key="1">
    <source>
        <dbReference type="SAM" id="MobiDB-lite"/>
    </source>
</evidence>
<organism evidence="2 3">
    <name type="scientific">Phyllobacterium myrsinacearum</name>
    <dbReference type="NCBI Taxonomy" id="28101"/>
    <lineage>
        <taxon>Bacteria</taxon>
        <taxon>Pseudomonadati</taxon>
        <taxon>Pseudomonadota</taxon>
        <taxon>Alphaproteobacteria</taxon>
        <taxon>Hyphomicrobiales</taxon>
        <taxon>Phyllobacteriaceae</taxon>
        <taxon>Phyllobacterium</taxon>
    </lineage>
</organism>
<sequence>MLRTFDIILIGLMIAAAGITYKIKHDAEKQMTEVHKIERMIADEKDTIDLLKADWSLLTQPSRLQKLVASFQGQLNLQPVEAQQIANLNEVPKAKPAAEKIDDVANLITEADAGAVVKKTDTIKTGSVSKPASAAVPGAKPKGAAH</sequence>
<reference evidence="2 3" key="1">
    <citation type="submission" date="2020-07" db="EMBL/GenBank/DDBJ databases">
        <title>Genomic Encyclopedia of Type Strains, Phase IV (KMG-V): Genome sequencing to study the core and pangenomes of soil and plant-associated prokaryotes.</title>
        <authorList>
            <person name="Whitman W."/>
        </authorList>
    </citation>
    <scope>NUCLEOTIDE SEQUENCE [LARGE SCALE GENOMIC DNA]</scope>
    <source>
        <strain evidence="2 3">AN3</strain>
    </source>
</reference>